<dbReference type="Proteomes" id="UP000318590">
    <property type="component" value="Unassembled WGS sequence"/>
</dbReference>
<evidence type="ECO:0000259" key="1">
    <source>
        <dbReference type="Pfam" id="PF04443"/>
    </source>
</evidence>
<name>A0A547PMS8_9RHOB</name>
<dbReference type="InterPro" id="IPR007534">
    <property type="entry name" value="LuxE"/>
</dbReference>
<accession>A0A547PMS8</accession>
<organism evidence="2 3">
    <name type="scientific">Palleronia caenipelagi</name>
    <dbReference type="NCBI Taxonomy" id="2489174"/>
    <lineage>
        <taxon>Bacteria</taxon>
        <taxon>Pseudomonadati</taxon>
        <taxon>Pseudomonadota</taxon>
        <taxon>Alphaproteobacteria</taxon>
        <taxon>Rhodobacterales</taxon>
        <taxon>Roseobacteraceae</taxon>
        <taxon>Palleronia</taxon>
    </lineage>
</organism>
<dbReference type="AlphaFoldDB" id="A0A547PMS8"/>
<comment type="caution">
    <text evidence="2">The sequence shown here is derived from an EMBL/GenBank/DDBJ whole genome shotgun (WGS) entry which is preliminary data.</text>
</comment>
<feature type="domain" description="Acyl-protein synthetase LuxE" evidence="1">
    <location>
        <begin position="9"/>
        <end position="353"/>
    </location>
</feature>
<evidence type="ECO:0000313" key="2">
    <source>
        <dbReference type="EMBL" id="TRD15451.1"/>
    </source>
</evidence>
<protein>
    <submittedName>
        <fullName evidence="2">Acyl-protein synthetase</fullName>
    </submittedName>
</protein>
<evidence type="ECO:0000313" key="3">
    <source>
        <dbReference type="Proteomes" id="UP000318590"/>
    </source>
</evidence>
<dbReference type="Pfam" id="PF04443">
    <property type="entry name" value="LuxE"/>
    <property type="match status" value="1"/>
</dbReference>
<dbReference type="EMBL" id="VFSV01000043">
    <property type="protein sequence ID" value="TRD15451.1"/>
    <property type="molecule type" value="Genomic_DNA"/>
</dbReference>
<keyword evidence="3" id="KW-1185">Reference proteome</keyword>
<dbReference type="InterPro" id="IPR042099">
    <property type="entry name" value="ANL_N_sf"/>
</dbReference>
<dbReference type="OrthoDB" id="3597198at2"/>
<proteinExistence type="predicted"/>
<dbReference type="Gene3D" id="3.40.50.12780">
    <property type="entry name" value="N-terminal domain of ligase-like"/>
    <property type="match status" value="1"/>
</dbReference>
<sequence>MFEISVYGLPQPEKEKLLLKRLNHLTEHHVENSGAYAKIIRARGVSAEAASLDEVPFLPVRLFKTHLLSSIPEEERFKLLTSSGTTGQQVSQIVLNRKTAEYQSRAVIKIMQDYLGKQRIPMLIIDHPKVVKDRSSFSARGAGILGMMNFGRKPVYALKDETMEIDWSAIDTFVDKHQDEPIFLFGFTFMVWKYFVTVLEQQSHKINLPHGILVHSGGWKKLQDEAVGNEIFKERVEAVSGIRRIHNFYGMVEQVGSIFVECEHGRLHAPSFADVNIRNPYDWSSAGIGQKGIIEVLSALPESYPGHALLTEDEGKITGIDSCPCGRMGKTFEVIGRLPKAELRGCSDTFQDKGR</sequence>
<dbReference type="GO" id="GO:0047474">
    <property type="term" value="F:long-chain fatty acid--protein ligase activity"/>
    <property type="evidence" value="ECO:0007669"/>
    <property type="project" value="InterPro"/>
</dbReference>
<gene>
    <name evidence="2" type="ORF">FEV53_16445</name>
</gene>
<dbReference type="GO" id="GO:0008218">
    <property type="term" value="P:bioluminescence"/>
    <property type="evidence" value="ECO:0007669"/>
    <property type="project" value="InterPro"/>
</dbReference>
<reference evidence="2 3" key="1">
    <citation type="submission" date="2019-06" db="EMBL/GenBank/DDBJ databases">
        <title>Paenimaribius caenipelagi gen. nov., sp. nov., isolated from a tidal flat.</title>
        <authorList>
            <person name="Yoon J.-H."/>
        </authorList>
    </citation>
    <scope>NUCLEOTIDE SEQUENCE [LARGE SCALE GENOMIC DNA]</scope>
    <source>
        <strain evidence="2 3">JBTF-M29</strain>
    </source>
</reference>